<feature type="coiled-coil region" evidence="1">
    <location>
        <begin position="48"/>
        <end position="103"/>
    </location>
</feature>
<dbReference type="Proteomes" id="UP000834106">
    <property type="component" value="Chromosome 16"/>
</dbReference>
<gene>
    <name evidence="2" type="ORF">FPE_LOCUS26280</name>
</gene>
<dbReference type="AlphaFoldDB" id="A0AAD1ZZN9"/>
<proteinExistence type="predicted"/>
<name>A0AAD1ZZN9_9LAMI</name>
<accession>A0AAD1ZZN9</accession>
<dbReference type="EMBL" id="OU503051">
    <property type="protein sequence ID" value="CAI9778850.1"/>
    <property type="molecule type" value="Genomic_DNA"/>
</dbReference>
<organism evidence="2 3">
    <name type="scientific">Fraxinus pennsylvanica</name>
    <dbReference type="NCBI Taxonomy" id="56036"/>
    <lineage>
        <taxon>Eukaryota</taxon>
        <taxon>Viridiplantae</taxon>
        <taxon>Streptophyta</taxon>
        <taxon>Embryophyta</taxon>
        <taxon>Tracheophyta</taxon>
        <taxon>Spermatophyta</taxon>
        <taxon>Magnoliopsida</taxon>
        <taxon>eudicotyledons</taxon>
        <taxon>Gunneridae</taxon>
        <taxon>Pentapetalae</taxon>
        <taxon>asterids</taxon>
        <taxon>lamiids</taxon>
        <taxon>Lamiales</taxon>
        <taxon>Oleaceae</taxon>
        <taxon>Oleeae</taxon>
        <taxon>Fraxinus</taxon>
    </lineage>
</organism>
<reference evidence="2" key="1">
    <citation type="submission" date="2023-05" db="EMBL/GenBank/DDBJ databases">
        <authorList>
            <person name="Huff M."/>
        </authorList>
    </citation>
    <scope>NUCLEOTIDE SEQUENCE</scope>
</reference>
<dbReference type="PANTHER" id="PTHR47357:SF1">
    <property type="entry name" value="SPINDLE POLE BODY COMPONENT 110"/>
    <property type="match status" value="1"/>
</dbReference>
<sequence length="111" mass="12591">MSSPLYRSNMKIESEASAQIMASTAEIKNFQEQLGLLRAQKSGGDSILEKISREISEFLIQIGRLKEELSSKTIDGHRILEEKKVLERNISELEKTLKGRVDEVISVEKEE</sequence>
<protein>
    <submittedName>
        <fullName evidence="2">Uncharacterized protein</fullName>
    </submittedName>
</protein>
<evidence type="ECO:0000313" key="3">
    <source>
        <dbReference type="Proteomes" id="UP000834106"/>
    </source>
</evidence>
<keyword evidence="3" id="KW-1185">Reference proteome</keyword>
<dbReference type="GO" id="GO:0005200">
    <property type="term" value="F:structural constituent of cytoskeleton"/>
    <property type="evidence" value="ECO:0007669"/>
    <property type="project" value="TreeGrafter"/>
</dbReference>
<evidence type="ECO:0000256" key="1">
    <source>
        <dbReference type="SAM" id="Coils"/>
    </source>
</evidence>
<keyword evidence="1" id="KW-0175">Coiled coil</keyword>
<dbReference type="GO" id="GO:0005856">
    <property type="term" value="C:cytoskeleton"/>
    <property type="evidence" value="ECO:0007669"/>
    <property type="project" value="TreeGrafter"/>
</dbReference>
<evidence type="ECO:0000313" key="2">
    <source>
        <dbReference type="EMBL" id="CAI9778850.1"/>
    </source>
</evidence>
<dbReference type="PANTHER" id="PTHR47357">
    <property type="entry name" value="COP1-INTERACTIVE PROTEIN 1"/>
    <property type="match status" value="1"/>
</dbReference>